<proteinExistence type="predicted"/>
<reference evidence="2" key="1">
    <citation type="submission" date="2017-01" db="EMBL/GenBank/DDBJ databases">
        <title>Genome Analysis of Deinococcus marmoris KOPRI26562.</title>
        <authorList>
            <person name="Kim J.H."/>
            <person name="Oh H.-M."/>
        </authorList>
    </citation>
    <scope>NUCLEOTIDE SEQUENCE [LARGE SCALE GENOMIC DNA]</scope>
    <source>
        <strain evidence="2">PAMC 26633</strain>
    </source>
</reference>
<gene>
    <name evidence="1" type="ORF">BSU04_35090</name>
</gene>
<organism evidence="1 2">
    <name type="scientific">Caballeronia sordidicola</name>
    <name type="common">Burkholderia sordidicola</name>
    <dbReference type="NCBI Taxonomy" id="196367"/>
    <lineage>
        <taxon>Bacteria</taxon>
        <taxon>Pseudomonadati</taxon>
        <taxon>Pseudomonadota</taxon>
        <taxon>Betaproteobacteria</taxon>
        <taxon>Burkholderiales</taxon>
        <taxon>Burkholderiaceae</taxon>
        <taxon>Caballeronia</taxon>
    </lineage>
</organism>
<sequence length="152" mass="16595">MKRRPVRKPTRQSAPLTRKELLPIAASTGRAISLRNHLSLATLKQGKGNLDAASELLKTTYWTFYIADKDTGIQHEASFVAAEQSLKACIVKGDANGVWALSSDDAAHVQSILGIHDLQVASMPLHVLEKAKARLAKLFEKDGGFPSFCLEE</sequence>
<evidence type="ECO:0008006" key="3">
    <source>
        <dbReference type="Google" id="ProtNLM"/>
    </source>
</evidence>
<evidence type="ECO:0000313" key="1">
    <source>
        <dbReference type="EMBL" id="OXC73819.1"/>
    </source>
</evidence>
<protein>
    <recommendedName>
        <fullName evidence="3">Fis family transcriptional regulator</fullName>
    </recommendedName>
</protein>
<dbReference type="AlphaFoldDB" id="A0A226WSM1"/>
<name>A0A226WSM1_CABSO</name>
<evidence type="ECO:0000313" key="2">
    <source>
        <dbReference type="Proteomes" id="UP000214720"/>
    </source>
</evidence>
<accession>A0A226WSM1</accession>
<dbReference type="EMBL" id="MTHB01000240">
    <property type="protein sequence ID" value="OXC73819.1"/>
    <property type="molecule type" value="Genomic_DNA"/>
</dbReference>
<dbReference type="Proteomes" id="UP000214720">
    <property type="component" value="Unassembled WGS sequence"/>
</dbReference>
<comment type="caution">
    <text evidence="1">The sequence shown here is derived from an EMBL/GenBank/DDBJ whole genome shotgun (WGS) entry which is preliminary data.</text>
</comment>